<dbReference type="CDD" id="cd18186">
    <property type="entry name" value="BTB_POZ_ZBTB_KLHL-like"/>
    <property type="match status" value="1"/>
</dbReference>
<keyword evidence="1" id="KW-0547">Nucleotide-binding</keyword>
<dbReference type="InterPro" id="IPR011333">
    <property type="entry name" value="SKP1/BTB/POZ_sf"/>
</dbReference>
<dbReference type="PRINTS" id="PR00449">
    <property type="entry name" value="RASTRNSFRMNG"/>
</dbReference>
<evidence type="ECO:0000256" key="1">
    <source>
        <dbReference type="ARBA" id="ARBA00022741"/>
    </source>
</evidence>
<dbReference type="SMART" id="SM00174">
    <property type="entry name" value="RHO"/>
    <property type="match status" value="1"/>
</dbReference>
<dbReference type="InterPro" id="IPR027417">
    <property type="entry name" value="P-loop_NTPase"/>
</dbReference>
<comment type="caution">
    <text evidence="4">The sequence shown here is derived from an EMBL/GenBank/DDBJ whole genome shotgun (WGS) entry which is preliminary data.</text>
</comment>
<dbReference type="Proteomes" id="UP001149090">
    <property type="component" value="Unassembled WGS sequence"/>
</dbReference>
<dbReference type="InterPro" id="IPR020849">
    <property type="entry name" value="Small_GTPase_Ras-type"/>
</dbReference>
<dbReference type="GO" id="GO:0005525">
    <property type="term" value="F:GTP binding"/>
    <property type="evidence" value="ECO:0007669"/>
    <property type="project" value="UniProtKB-KW"/>
</dbReference>
<dbReference type="GO" id="GO:0003924">
    <property type="term" value="F:GTPase activity"/>
    <property type="evidence" value="ECO:0007669"/>
    <property type="project" value="InterPro"/>
</dbReference>
<evidence type="ECO:0000256" key="2">
    <source>
        <dbReference type="ARBA" id="ARBA00023134"/>
    </source>
</evidence>
<dbReference type="NCBIfam" id="TIGR00231">
    <property type="entry name" value="small_GTP"/>
    <property type="match status" value="1"/>
</dbReference>
<name>A0A9Q0LS15_ANAIG</name>
<dbReference type="SMART" id="SM00175">
    <property type="entry name" value="RAB"/>
    <property type="match status" value="1"/>
</dbReference>
<dbReference type="PROSITE" id="PS50097">
    <property type="entry name" value="BTB"/>
    <property type="match status" value="1"/>
</dbReference>
<accession>A0A9Q0LS15</accession>
<keyword evidence="2" id="KW-0342">GTP-binding</keyword>
<sequence length="414" mass="48867">MDSEKEKEKEKEKLTIVIFGPGGSGRERIAKRFNLDEFIDEYDPVIEDTFQKTIMIQGEEILIETIVTAGQEDYAAFWPQAARKANCLFLVYSIESTYSFEIIPSRFQYLQESFSSDKEFQEIPKFLIANKIDLENQRKITFQQGEEFAKKNGMHFIEVSAKTAQNIQFLFEKAVFEVLQIRNYLFKFLATFQEEMLQFLERKEFTDFSFIFSNPNEDPIPLHSLLLKYRIGNDYKEKLDKLKNFEKKDVVSFLKCIYSGLDQFYSPKTQELSKSSGIEIKMGRRKLIEDMKKLYSDQESKDFSIIVEEKEIKVHKIILALRSEVYREMFNKVHDDSGKVKDYTNSKFNTFQILIQFFYTDTIQESIALETIQELKQAHDFYQLHPKSSLSPQLEYFETKGKKQTKKDKKCSIF</sequence>
<evidence type="ECO:0000313" key="5">
    <source>
        <dbReference type="Proteomes" id="UP001149090"/>
    </source>
</evidence>
<dbReference type="EMBL" id="JAPDFW010000044">
    <property type="protein sequence ID" value="KAJ5078771.1"/>
    <property type="molecule type" value="Genomic_DNA"/>
</dbReference>
<dbReference type="InterPro" id="IPR005225">
    <property type="entry name" value="Small_GTP-bd"/>
</dbReference>
<dbReference type="OrthoDB" id="6359816at2759"/>
<reference evidence="4" key="1">
    <citation type="submission" date="2022-10" db="EMBL/GenBank/DDBJ databases">
        <title>Novel sulphate-reducing endosymbionts in the free-living metamonad Anaeramoeba.</title>
        <authorList>
            <person name="Jerlstrom-Hultqvist J."/>
            <person name="Cepicka I."/>
            <person name="Gallot-Lavallee L."/>
            <person name="Salas-Leiva D."/>
            <person name="Curtis B.A."/>
            <person name="Zahonova K."/>
            <person name="Pipaliya S."/>
            <person name="Dacks J."/>
            <person name="Roger A.J."/>
        </authorList>
    </citation>
    <scope>NUCLEOTIDE SEQUENCE</scope>
    <source>
        <strain evidence="4">BMAN</strain>
    </source>
</reference>
<protein>
    <submittedName>
        <fullName evidence="4">Ras di-ras and rheb family members of small gtpase superfamily</fullName>
    </submittedName>
</protein>
<feature type="domain" description="BTB" evidence="3">
    <location>
        <begin position="301"/>
        <end position="367"/>
    </location>
</feature>
<dbReference type="PROSITE" id="PS51421">
    <property type="entry name" value="RAS"/>
    <property type="match status" value="1"/>
</dbReference>
<dbReference type="SMART" id="SM00173">
    <property type="entry name" value="RAS"/>
    <property type="match status" value="1"/>
</dbReference>
<dbReference type="InterPro" id="IPR000210">
    <property type="entry name" value="BTB/POZ_dom"/>
</dbReference>
<organism evidence="4 5">
    <name type="scientific">Anaeramoeba ignava</name>
    <name type="common">Anaerobic marine amoeba</name>
    <dbReference type="NCBI Taxonomy" id="1746090"/>
    <lineage>
        <taxon>Eukaryota</taxon>
        <taxon>Metamonada</taxon>
        <taxon>Anaeramoebidae</taxon>
        <taxon>Anaeramoeba</taxon>
    </lineage>
</organism>
<dbReference type="Pfam" id="PF00071">
    <property type="entry name" value="Ras"/>
    <property type="match status" value="1"/>
</dbReference>
<dbReference type="PROSITE" id="PS51419">
    <property type="entry name" value="RAB"/>
    <property type="match status" value="1"/>
</dbReference>
<dbReference type="AlphaFoldDB" id="A0A9Q0LS15"/>
<dbReference type="SUPFAM" id="SSF54695">
    <property type="entry name" value="POZ domain"/>
    <property type="match status" value="1"/>
</dbReference>
<dbReference type="SMART" id="SM00225">
    <property type="entry name" value="BTB"/>
    <property type="match status" value="1"/>
</dbReference>
<evidence type="ECO:0000259" key="3">
    <source>
        <dbReference type="PROSITE" id="PS50097"/>
    </source>
</evidence>
<proteinExistence type="predicted"/>
<evidence type="ECO:0000313" key="4">
    <source>
        <dbReference type="EMBL" id="KAJ5078771.1"/>
    </source>
</evidence>
<dbReference type="GO" id="GO:0007165">
    <property type="term" value="P:signal transduction"/>
    <property type="evidence" value="ECO:0007669"/>
    <property type="project" value="InterPro"/>
</dbReference>
<dbReference type="GO" id="GO:0016020">
    <property type="term" value="C:membrane"/>
    <property type="evidence" value="ECO:0007669"/>
    <property type="project" value="InterPro"/>
</dbReference>
<gene>
    <name evidence="4" type="ORF">M0811_04494</name>
</gene>
<keyword evidence="5" id="KW-1185">Reference proteome</keyword>
<dbReference type="Pfam" id="PF00651">
    <property type="entry name" value="BTB"/>
    <property type="match status" value="1"/>
</dbReference>
<dbReference type="SUPFAM" id="SSF52540">
    <property type="entry name" value="P-loop containing nucleoside triphosphate hydrolases"/>
    <property type="match status" value="1"/>
</dbReference>
<dbReference type="Gene3D" id="3.30.710.10">
    <property type="entry name" value="Potassium Channel Kv1.1, Chain A"/>
    <property type="match status" value="1"/>
</dbReference>
<dbReference type="InterPro" id="IPR001806">
    <property type="entry name" value="Small_GTPase"/>
</dbReference>
<dbReference type="Gene3D" id="3.40.50.300">
    <property type="entry name" value="P-loop containing nucleotide triphosphate hydrolases"/>
    <property type="match status" value="1"/>
</dbReference>
<dbReference type="PANTHER" id="PTHR24070">
    <property type="entry name" value="RAS, DI-RAS, AND RHEB FAMILY MEMBERS OF SMALL GTPASE SUPERFAMILY"/>
    <property type="match status" value="1"/>
</dbReference>